<dbReference type="Proteomes" id="UP000274504">
    <property type="component" value="Unassembled WGS sequence"/>
</dbReference>
<evidence type="ECO:0000313" key="3">
    <source>
        <dbReference type="EMBL" id="VDL58993.1"/>
    </source>
</evidence>
<evidence type="ECO:0000313" key="5">
    <source>
        <dbReference type="WBParaSite" id="HDID_0000667701-mRNA-1"/>
    </source>
</evidence>
<feature type="region of interest" description="Disordered" evidence="1">
    <location>
        <begin position="24"/>
        <end position="85"/>
    </location>
</feature>
<evidence type="ECO:0000313" key="4">
    <source>
        <dbReference type="Proteomes" id="UP000274504"/>
    </source>
</evidence>
<feature type="compositionally biased region" description="Gly residues" evidence="1">
    <location>
        <begin position="54"/>
        <end position="72"/>
    </location>
</feature>
<feature type="compositionally biased region" description="Low complexity" evidence="1">
    <location>
        <begin position="73"/>
        <end position="85"/>
    </location>
</feature>
<reference evidence="5" key="1">
    <citation type="submission" date="2017-02" db="UniProtKB">
        <authorList>
            <consortium name="WormBaseParasite"/>
        </authorList>
    </citation>
    <scope>IDENTIFICATION</scope>
</reference>
<dbReference type="AlphaFoldDB" id="A0A0R3SP12"/>
<accession>A0A0R3SP12</accession>
<protein>
    <submittedName>
        <fullName evidence="5">Secreted protein</fullName>
    </submittedName>
</protein>
<keyword evidence="2" id="KW-0732">Signal</keyword>
<gene>
    <name evidence="3" type="ORF">HDID_LOCUS6675</name>
</gene>
<reference evidence="3 4" key="2">
    <citation type="submission" date="2018-11" db="EMBL/GenBank/DDBJ databases">
        <authorList>
            <consortium name="Pathogen Informatics"/>
        </authorList>
    </citation>
    <scope>NUCLEOTIDE SEQUENCE [LARGE SCALE GENOMIC DNA]</scope>
</reference>
<dbReference type="WBParaSite" id="HDID_0000667701-mRNA-1">
    <property type="protein sequence ID" value="HDID_0000667701-mRNA-1"/>
    <property type="gene ID" value="HDID_0000667701"/>
</dbReference>
<proteinExistence type="predicted"/>
<feature type="chain" id="PRO_5043131376" evidence="2">
    <location>
        <begin position="20"/>
        <end position="104"/>
    </location>
</feature>
<feature type="compositionally biased region" description="Basic and acidic residues" evidence="1">
    <location>
        <begin position="24"/>
        <end position="38"/>
    </location>
</feature>
<feature type="signal peptide" evidence="2">
    <location>
        <begin position="1"/>
        <end position="19"/>
    </location>
</feature>
<dbReference type="EMBL" id="UYSG01006724">
    <property type="protein sequence ID" value="VDL58993.1"/>
    <property type="molecule type" value="Genomic_DNA"/>
</dbReference>
<evidence type="ECO:0000256" key="1">
    <source>
        <dbReference type="SAM" id="MobiDB-lite"/>
    </source>
</evidence>
<sequence>MKNLRILFAFAICWAICSAVDNREISDKNPDSPPKEENGGGSGEGVKPPAADDGSGGSGSGSGSGDGDGDGGAVATTTTSKASSFSQGMASLLLSFFIARSFLY</sequence>
<evidence type="ECO:0000256" key="2">
    <source>
        <dbReference type="SAM" id="SignalP"/>
    </source>
</evidence>
<name>A0A0R3SP12_HYMDI</name>
<organism evidence="5">
    <name type="scientific">Hymenolepis diminuta</name>
    <name type="common">Rat tapeworm</name>
    <dbReference type="NCBI Taxonomy" id="6216"/>
    <lineage>
        <taxon>Eukaryota</taxon>
        <taxon>Metazoa</taxon>
        <taxon>Spiralia</taxon>
        <taxon>Lophotrochozoa</taxon>
        <taxon>Platyhelminthes</taxon>
        <taxon>Cestoda</taxon>
        <taxon>Eucestoda</taxon>
        <taxon>Cyclophyllidea</taxon>
        <taxon>Hymenolepididae</taxon>
        <taxon>Hymenolepis</taxon>
    </lineage>
</organism>